<evidence type="ECO:0000313" key="3">
    <source>
        <dbReference type="Proteomes" id="UP000441797"/>
    </source>
</evidence>
<dbReference type="OrthoDB" id="9798161at2"/>
<dbReference type="Gene3D" id="3.30.70.1290">
    <property type="entry name" value="Transposase IS200-like"/>
    <property type="match status" value="1"/>
</dbReference>
<dbReference type="NCBIfam" id="NF033573">
    <property type="entry name" value="transpos_IS200"/>
    <property type="match status" value="1"/>
</dbReference>
<reference evidence="2 3" key="1">
    <citation type="journal article" date="2019" name="Front. Microbiol.">
        <title>Genomic Features for Desiccation Tolerance and Sugar Biosynthesis in the Extremophile Gloeocapsopsis sp. UTEX B3054.</title>
        <authorList>
            <person name="Urrejola C."/>
            <person name="Alcorta J."/>
            <person name="Salas L."/>
            <person name="Vasquez M."/>
            <person name="Polz M.F."/>
            <person name="Vicuna R."/>
            <person name="Diez B."/>
        </authorList>
    </citation>
    <scope>NUCLEOTIDE SEQUENCE [LARGE SCALE GENOMIC DNA]</scope>
    <source>
        <strain evidence="2 3">1H9</strain>
    </source>
</reference>
<dbReference type="AlphaFoldDB" id="A0A6N8FTW7"/>
<gene>
    <name evidence="2" type="ORF">BWI75_05170</name>
</gene>
<organism evidence="2 3">
    <name type="scientific">Gloeocapsopsis dulcis AAB1 = 1H9</name>
    <dbReference type="NCBI Taxonomy" id="1433147"/>
    <lineage>
        <taxon>Bacteria</taxon>
        <taxon>Bacillati</taxon>
        <taxon>Cyanobacteriota</taxon>
        <taxon>Cyanophyceae</taxon>
        <taxon>Oscillatoriophycideae</taxon>
        <taxon>Chroococcales</taxon>
        <taxon>Chroococcaceae</taxon>
        <taxon>Gloeocapsopsis</taxon>
        <taxon>Gloeocapsopsis dulcis</taxon>
    </lineage>
</organism>
<dbReference type="InterPro" id="IPR036515">
    <property type="entry name" value="Transposase_17_sf"/>
</dbReference>
<dbReference type="GO" id="GO:0006313">
    <property type="term" value="P:DNA transposition"/>
    <property type="evidence" value="ECO:0007669"/>
    <property type="project" value="InterPro"/>
</dbReference>
<dbReference type="Pfam" id="PF01797">
    <property type="entry name" value="Y1_Tnp"/>
    <property type="match status" value="1"/>
</dbReference>
<dbReference type="SUPFAM" id="SSF143422">
    <property type="entry name" value="Transposase IS200-like"/>
    <property type="match status" value="1"/>
</dbReference>
<dbReference type="InterPro" id="IPR002686">
    <property type="entry name" value="Transposase_17"/>
</dbReference>
<proteinExistence type="predicted"/>
<keyword evidence="3" id="KW-1185">Reference proteome</keyword>
<dbReference type="EMBL" id="NAPY01000005">
    <property type="protein sequence ID" value="MUL35755.1"/>
    <property type="molecule type" value="Genomic_DNA"/>
</dbReference>
<dbReference type="PANTHER" id="PTHR33360">
    <property type="entry name" value="TRANSPOSASE FOR INSERTION SEQUENCE ELEMENT IS200"/>
    <property type="match status" value="1"/>
</dbReference>
<feature type="domain" description="Transposase IS200-like" evidence="1">
    <location>
        <begin position="18"/>
        <end position="135"/>
    </location>
</feature>
<protein>
    <submittedName>
        <fullName evidence="2">IS200/IS605 family transposase</fullName>
    </submittedName>
</protein>
<evidence type="ECO:0000313" key="2">
    <source>
        <dbReference type="EMBL" id="MUL35755.1"/>
    </source>
</evidence>
<dbReference type="RefSeq" id="WP_105222274.1">
    <property type="nucleotide sequence ID" value="NZ_CAWNSU010000006.1"/>
</dbReference>
<dbReference type="GO" id="GO:0004803">
    <property type="term" value="F:transposase activity"/>
    <property type="evidence" value="ECO:0007669"/>
    <property type="project" value="InterPro"/>
</dbReference>
<name>A0A6N8FTW7_9CHRO</name>
<sequence>MAKLSVKDLEYRRESNSVSLVNFHFVFVPKRRKPILVGQVAERLQEIIFELVVEHQWKLIALEVMPDHVHLLVNVKPTDSAAQVARWVKGRAAHHLRKKEFPHLLRLPSLWTSSYFISSVGNASTETVRRYIESQTGK</sequence>
<accession>A0A6N8FTW7</accession>
<dbReference type="GO" id="GO:0003677">
    <property type="term" value="F:DNA binding"/>
    <property type="evidence" value="ECO:0007669"/>
    <property type="project" value="InterPro"/>
</dbReference>
<dbReference type="Proteomes" id="UP000441797">
    <property type="component" value="Unassembled WGS sequence"/>
</dbReference>
<evidence type="ECO:0000259" key="1">
    <source>
        <dbReference type="SMART" id="SM01321"/>
    </source>
</evidence>
<dbReference type="SMART" id="SM01321">
    <property type="entry name" value="Y1_Tnp"/>
    <property type="match status" value="1"/>
</dbReference>
<comment type="caution">
    <text evidence="2">The sequence shown here is derived from an EMBL/GenBank/DDBJ whole genome shotgun (WGS) entry which is preliminary data.</text>
</comment>
<dbReference type="PANTHER" id="PTHR33360:SF2">
    <property type="entry name" value="TRANSPOSASE FOR INSERTION SEQUENCE ELEMENT IS200"/>
    <property type="match status" value="1"/>
</dbReference>